<evidence type="ECO:0000313" key="1">
    <source>
        <dbReference type="EMBL" id="VTP75434.1"/>
    </source>
</evidence>
<organism evidence="1 2">
    <name type="scientific">Leclercia adecarboxylata</name>
    <dbReference type="NCBI Taxonomy" id="83655"/>
    <lineage>
        <taxon>Bacteria</taxon>
        <taxon>Pseudomonadati</taxon>
        <taxon>Pseudomonadota</taxon>
        <taxon>Gammaproteobacteria</taxon>
        <taxon>Enterobacterales</taxon>
        <taxon>Enterobacteriaceae</taxon>
        <taxon>Leclercia</taxon>
    </lineage>
</organism>
<dbReference type="AlphaFoldDB" id="A0A4U9ID10"/>
<protein>
    <submittedName>
        <fullName evidence="1">Uncharacterized protein</fullName>
    </submittedName>
</protein>
<dbReference type="Proteomes" id="UP000310719">
    <property type="component" value="Chromosome"/>
</dbReference>
<name>A0A4U9ID10_9ENTR</name>
<evidence type="ECO:0000313" key="2">
    <source>
        <dbReference type="Proteomes" id="UP000310719"/>
    </source>
</evidence>
<proteinExistence type="predicted"/>
<accession>A0A4U9ID10</accession>
<gene>
    <name evidence="1" type="ORF">NCTC13032_05625</name>
</gene>
<reference evidence="1 2" key="1">
    <citation type="submission" date="2019-05" db="EMBL/GenBank/DDBJ databases">
        <authorList>
            <consortium name="Pathogen Informatics"/>
        </authorList>
    </citation>
    <scope>NUCLEOTIDE SEQUENCE [LARGE SCALE GENOMIC DNA]</scope>
    <source>
        <strain evidence="1 2">NCTC13032</strain>
    </source>
</reference>
<dbReference type="EMBL" id="LR590464">
    <property type="protein sequence ID" value="VTP75434.1"/>
    <property type="molecule type" value="Genomic_DNA"/>
</dbReference>
<sequence length="198" mass="20655">MEINASATGIVLSLLNTLEIIVQRWNGTTWTTEVDTGLPQFANLLTLGASGVTLNLTGLPGGQYRVLSYNSNLLATGSYTSLDVDVTQTTAGTLTGTLVQNGNVITDVDPVSGSDSAPNGTVVTSVTNANGVTVNVAAGAAGTTINGLYGTLTLHTDGSYNLHPDQHQRLGAGPDRYLHLQHRRERGHGRRPPGDHPG</sequence>